<dbReference type="Pfam" id="PF12931">
    <property type="entry name" value="TPR_Sec16"/>
    <property type="match status" value="1"/>
</dbReference>
<evidence type="ECO:0000256" key="2">
    <source>
        <dbReference type="ARBA" id="ARBA00005927"/>
    </source>
</evidence>
<evidence type="ECO:0000313" key="8">
    <source>
        <dbReference type="EMBL" id="WZN66789.1"/>
    </source>
</evidence>
<evidence type="ECO:0000259" key="7">
    <source>
        <dbReference type="Pfam" id="PF12931"/>
    </source>
</evidence>
<feature type="compositionally biased region" description="Pro residues" evidence="6">
    <location>
        <begin position="442"/>
        <end position="452"/>
    </location>
</feature>
<dbReference type="GO" id="GO:0070971">
    <property type="term" value="C:endoplasmic reticulum exit site"/>
    <property type="evidence" value="ECO:0007669"/>
    <property type="project" value="TreeGrafter"/>
</dbReference>
<keyword evidence="9" id="KW-1185">Reference proteome</keyword>
<comment type="similarity">
    <text evidence="2">Belongs to the SEC16 family.</text>
</comment>
<dbReference type="Gene3D" id="1.25.40.1030">
    <property type="match status" value="1"/>
</dbReference>
<name>A0AAX4PLI9_9CHLO</name>
<keyword evidence="5" id="KW-0931">ER-Golgi transport</keyword>
<feature type="compositionally biased region" description="Polar residues" evidence="6">
    <location>
        <begin position="209"/>
        <end position="238"/>
    </location>
</feature>
<dbReference type="PANTHER" id="PTHR13402">
    <property type="entry name" value="RGPR-RELATED"/>
    <property type="match status" value="1"/>
</dbReference>
<keyword evidence="3" id="KW-0813">Transport</keyword>
<comment type="subcellular location">
    <subcellularLocation>
        <location evidence="1">Endoplasmic reticulum</location>
    </subcellularLocation>
</comment>
<organism evidence="8 9">
    <name type="scientific">Chloropicon roscoffensis</name>
    <dbReference type="NCBI Taxonomy" id="1461544"/>
    <lineage>
        <taxon>Eukaryota</taxon>
        <taxon>Viridiplantae</taxon>
        <taxon>Chlorophyta</taxon>
        <taxon>Chloropicophyceae</taxon>
        <taxon>Chloropicales</taxon>
        <taxon>Chloropicaceae</taxon>
        <taxon>Chloropicon</taxon>
    </lineage>
</organism>
<feature type="compositionally biased region" description="Low complexity" evidence="6">
    <location>
        <begin position="422"/>
        <end position="435"/>
    </location>
</feature>
<dbReference type="EMBL" id="CP151516">
    <property type="protein sequence ID" value="WZN66789.1"/>
    <property type="molecule type" value="Genomic_DNA"/>
</dbReference>
<dbReference type="GO" id="GO:0007030">
    <property type="term" value="P:Golgi organization"/>
    <property type="evidence" value="ECO:0007669"/>
    <property type="project" value="TreeGrafter"/>
</dbReference>
<feature type="compositionally biased region" description="Acidic residues" evidence="6">
    <location>
        <begin position="1"/>
        <end position="11"/>
    </location>
</feature>
<evidence type="ECO:0000256" key="1">
    <source>
        <dbReference type="ARBA" id="ARBA00004240"/>
    </source>
</evidence>
<feature type="region of interest" description="Disordered" evidence="6">
    <location>
        <begin position="1"/>
        <end position="62"/>
    </location>
</feature>
<dbReference type="PANTHER" id="PTHR13402:SF6">
    <property type="entry name" value="SECRETORY 16, ISOFORM I"/>
    <property type="match status" value="1"/>
</dbReference>
<feature type="compositionally biased region" description="Low complexity" evidence="6">
    <location>
        <begin position="402"/>
        <end position="412"/>
    </location>
</feature>
<dbReference type="GO" id="GO:0012507">
    <property type="term" value="C:ER to Golgi transport vesicle membrane"/>
    <property type="evidence" value="ECO:0007669"/>
    <property type="project" value="TreeGrafter"/>
</dbReference>
<gene>
    <name evidence="8" type="ORF">HKI87_16g83590</name>
</gene>
<evidence type="ECO:0000256" key="5">
    <source>
        <dbReference type="ARBA" id="ARBA00022892"/>
    </source>
</evidence>
<feature type="region of interest" description="Disordered" evidence="6">
    <location>
        <begin position="150"/>
        <end position="460"/>
    </location>
</feature>
<evidence type="ECO:0000256" key="3">
    <source>
        <dbReference type="ARBA" id="ARBA00022448"/>
    </source>
</evidence>
<feature type="compositionally biased region" description="Low complexity" evidence="6">
    <location>
        <begin position="303"/>
        <end position="320"/>
    </location>
</feature>
<feature type="region of interest" description="Disordered" evidence="6">
    <location>
        <begin position="477"/>
        <end position="499"/>
    </location>
</feature>
<feature type="region of interest" description="Disordered" evidence="6">
    <location>
        <begin position="761"/>
        <end position="785"/>
    </location>
</feature>
<protein>
    <submittedName>
        <fullName evidence="8">Sec16/Sec31-like coatomer protein</fullName>
    </submittedName>
</protein>
<dbReference type="InterPro" id="IPR024298">
    <property type="entry name" value="Sec16_Sec23-bd"/>
</dbReference>
<dbReference type="GO" id="GO:0016192">
    <property type="term" value="P:vesicle-mediated transport"/>
    <property type="evidence" value="ECO:0007669"/>
    <property type="project" value="UniProtKB-KW"/>
</dbReference>
<reference evidence="8 9" key="1">
    <citation type="submission" date="2024-03" db="EMBL/GenBank/DDBJ databases">
        <title>Complete genome sequence of the green alga Chloropicon roscoffensis RCC1871.</title>
        <authorList>
            <person name="Lemieux C."/>
            <person name="Pombert J.-F."/>
            <person name="Otis C."/>
            <person name="Turmel M."/>
        </authorList>
    </citation>
    <scope>NUCLEOTIDE SEQUENCE [LARGE SCALE GENOMIC DNA]</scope>
    <source>
        <strain evidence="8 9">RCC1871</strain>
    </source>
</reference>
<feature type="compositionally biased region" description="Low complexity" evidence="6">
    <location>
        <begin position="330"/>
        <end position="359"/>
    </location>
</feature>
<feature type="compositionally biased region" description="Acidic residues" evidence="6">
    <location>
        <begin position="28"/>
        <end position="37"/>
    </location>
</feature>
<feature type="region of interest" description="Disordered" evidence="6">
    <location>
        <begin position="1128"/>
        <end position="1333"/>
    </location>
</feature>
<keyword evidence="4" id="KW-0256">Endoplasmic reticulum</keyword>
<feature type="compositionally biased region" description="Low complexity" evidence="6">
    <location>
        <begin position="44"/>
        <end position="62"/>
    </location>
</feature>
<dbReference type="GO" id="GO:0070973">
    <property type="term" value="P:protein localization to endoplasmic reticulum exit site"/>
    <property type="evidence" value="ECO:0007669"/>
    <property type="project" value="TreeGrafter"/>
</dbReference>
<feature type="compositionally biased region" description="Pro residues" evidence="6">
    <location>
        <begin position="1268"/>
        <end position="1279"/>
    </location>
</feature>
<evidence type="ECO:0000256" key="4">
    <source>
        <dbReference type="ARBA" id="ARBA00022824"/>
    </source>
</evidence>
<feature type="compositionally biased region" description="Low complexity" evidence="6">
    <location>
        <begin position="1233"/>
        <end position="1247"/>
    </location>
</feature>
<feature type="compositionally biased region" description="Low complexity" evidence="6">
    <location>
        <begin position="1148"/>
        <end position="1165"/>
    </location>
</feature>
<sequence>MSQEAEAEVEEALAPLQEEGKEGHLAVIDDEMDDGDGDGEHLAVPEAGAGPGAEAEAEPSSVELSLRDIMNHDRKEAGDQVGDEQVAQEEVAELTYSMAASNPFGNADDDDDDLFGGGGTAPAPHQPQQAPATTSGAFGITGKLASAVDDPAGASFFDSYGASPPNPPAQEAPREAEPARQPEASSNEVLARHSSDYLHAEDEVAAFNPQVQQTYQEVQTPPSYASSDAFGQQGQQDSGADFFDNYDSSAQQEQQHQAYSGDTGSQYSHSHQPSYGGSESYQYSHSHQPSLGGSDGSAVNYDYTTTSSYAYSEQQQQQQQANPYQIDAYQQESHQQQNQPEQKVFQPQEAYQQAPQESYAPPPQGAFSGSNGNGSYSAHEDYGGYGYSGADYSHQHQPSAYQQQQQQQQQQQPTMMVPVPLSGASSATASQAAPALMTPQFEPTPAPAPPAQPAASGAWDSYSSGYNNPYAIAEPAAAEAPQPPAQMFQPSQGAGGVSHQDYGYAAYQQQQPQPQLQAGGSSTYGRPACSLVAFGFGGKLCHYSTQLQQVKVTGMVEFVTGEAAGVGTTSGFFREKALMDAFSGPLSAVRQGQVKSTLQKVFKEHHEVSSNPAELACARILGILVQNCDKLSKLPSQELSKLIASALLPAEGQAEQAGNGYYSGGGATDTPLRTSFQQVDPSEAASQMQTLLCEGRSQEALQAALQGQLWGPALVLAQSMGQDKFCEAASAMAATCLVKNSPLERLVTSAAESSAMMRNASSSSLNSLNGGDQGHQRTSSGIFGGEGVSGFLNSAKRDGGGAAMASAEASPSPYSAYADQGSSLTSPVWERALCILANNRREWKNLGIKKLADDLFAVGNTWAAHLCYVLALCELEPWTDQSRMCIVGATLRSLGSPPTKSLHLTEVYEWLIAQHSKDHVSFAFQPYKLLYAFRLVDFGSLGCAAKYCQAVLGKLGPGKLSPELTLCKYRAEMLLERLQNSGGNLGGAGNIGNKILGWLDRGITSLVMGDGPGSSGPGSPHPYQTPQVNQQPHQLQQQQQQPQAAQQQPQAAQQQQQQPEAKGSETKQENGSGGARSMARANSGGNLLRGAFSSFGNLIRSSVSDPSKEAKLGQAENTFFFDKELGIWREKGKDPPKAGGALPPPPTAASLAAPEAAGEPSAMGGAPPPAPEPSQPRTRGSLRSVRSRYVDTFNAGGGGGAKASAGAPKPLVPPAAAMFTPPSASASPGMFVPPAESGGDGSSGPSPAVFMPPADASADAGFGLQPQPLEPLPMMPEPAPVAFGAAANAAAADPPQETKAEASEDVGQAAAGGDDGWSFPSTEDKNEYEDINF</sequence>
<evidence type="ECO:0000313" key="9">
    <source>
        <dbReference type="Proteomes" id="UP001472866"/>
    </source>
</evidence>
<feature type="domain" description="Sec16 Sec23-binding" evidence="7">
    <location>
        <begin position="689"/>
        <end position="1010"/>
    </location>
</feature>
<feature type="compositionally biased region" description="Low complexity" evidence="6">
    <location>
        <begin position="1280"/>
        <end position="1295"/>
    </location>
</feature>
<feature type="compositionally biased region" description="Polar residues" evidence="6">
    <location>
        <begin position="246"/>
        <end position="291"/>
    </location>
</feature>
<feature type="compositionally biased region" description="Low complexity" evidence="6">
    <location>
        <begin position="1024"/>
        <end position="1061"/>
    </location>
</feature>
<accession>A0AAX4PLI9</accession>
<feature type="region of interest" description="Disordered" evidence="6">
    <location>
        <begin position="1007"/>
        <end position="1083"/>
    </location>
</feature>
<feature type="region of interest" description="Disordered" evidence="6">
    <location>
        <begin position="98"/>
        <end position="138"/>
    </location>
</feature>
<evidence type="ECO:0000256" key="6">
    <source>
        <dbReference type="SAM" id="MobiDB-lite"/>
    </source>
</evidence>
<feature type="compositionally biased region" description="Polar residues" evidence="6">
    <location>
        <begin position="367"/>
        <end position="376"/>
    </location>
</feature>
<dbReference type="Proteomes" id="UP001472866">
    <property type="component" value="Chromosome 16"/>
</dbReference>
<proteinExistence type="inferred from homology"/>
<feature type="compositionally biased region" description="Basic and acidic residues" evidence="6">
    <location>
        <begin position="190"/>
        <end position="202"/>
    </location>
</feature>
<feature type="compositionally biased region" description="Low complexity" evidence="6">
    <location>
        <begin position="121"/>
        <end position="134"/>
    </location>
</feature>